<dbReference type="Proteomes" id="UP001155241">
    <property type="component" value="Unassembled WGS sequence"/>
</dbReference>
<accession>A0A9X2JJA3</accession>
<proteinExistence type="predicted"/>
<dbReference type="InterPro" id="IPR036866">
    <property type="entry name" value="RibonucZ/Hydroxyglut_hydro"/>
</dbReference>
<evidence type="ECO:0000313" key="2">
    <source>
        <dbReference type="EMBL" id="MCO6047651.1"/>
    </source>
</evidence>
<name>A0A9X2JJA3_9BACT</name>
<dbReference type="PROSITE" id="PS51257">
    <property type="entry name" value="PROKAR_LIPOPROTEIN"/>
    <property type="match status" value="1"/>
</dbReference>
<protein>
    <submittedName>
        <fullName evidence="2">MBL fold metallo-hydrolase</fullName>
    </submittedName>
</protein>
<dbReference type="CDD" id="cd16279">
    <property type="entry name" value="metallo-hydrolase-like_MBL-fold"/>
    <property type="match status" value="1"/>
</dbReference>
<dbReference type="AlphaFoldDB" id="A0A9X2JJA3"/>
<dbReference type="InterPro" id="IPR001279">
    <property type="entry name" value="Metallo-B-lactamas"/>
</dbReference>
<dbReference type="PANTHER" id="PTHR42663:SF6">
    <property type="entry name" value="HYDROLASE C777.06C-RELATED"/>
    <property type="match status" value="1"/>
</dbReference>
<dbReference type="Gene3D" id="3.60.15.10">
    <property type="entry name" value="Ribonuclease Z/Hydroxyacylglutathione hydrolase-like"/>
    <property type="match status" value="1"/>
</dbReference>
<dbReference type="Pfam" id="PF12706">
    <property type="entry name" value="Lactamase_B_2"/>
    <property type="match status" value="1"/>
</dbReference>
<dbReference type="SMART" id="SM00849">
    <property type="entry name" value="Lactamase_B"/>
    <property type="match status" value="1"/>
</dbReference>
<dbReference type="PANTHER" id="PTHR42663">
    <property type="entry name" value="HYDROLASE C777.06C-RELATED-RELATED"/>
    <property type="match status" value="1"/>
</dbReference>
<dbReference type="SUPFAM" id="SSF56281">
    <property type="entry name" value="Metallo-hydrolase/oxidoreductase"/>
    <property type="match status" value="1"/>
</dbReference>
<evidence type="ECO:0000313" key="3">
    <source>
        <dbReference type="Proteomes" id="UP001155241"/>
    </source>
</evidence>
<organism evidence="2 3">
    <name type="scientific">Aeoliella straminimaris</name>
    <dbReference type="NCBI Taxonomy" id="2954799"/>
    <lineage>
        <taxon>Bacteria</taxon>
        <taxon>Pseudomonadati</taxon>
        <taxon>Planctomycetota</taxon>
        <taxon>Planctomycetia</taxon>
        <taxon>Pirellulales</taxon>
        <taxon>Lacipirellulaceae</taxon>
        <taxon>Aeoliella</taxon>
    </lineage>
</organism>
<gene>
    <name evidence="2" type="ORF">NG895_27415</name>
</gene>
<dbReference type="EMBL" id="JAMXLR010000092">
    <property type="protein sequence ID" value="MCO6047651.1"/>
    <property type="molecule type" value="Genomic_DNA"/>
</dbReference>
<comment type="caution">
    <text evidence="2">The sequence shown here is derived from an EMBL/GenBank/DDBJ whole genome shotgun (WGS) entry which is preliminary data.</text>
</comment>
<reference evidence="2" key="1">
    <citation type="submission" date="2022-06" db="EMBL/GenBank/DDBJ databases">
        <title>Aeoliella straminimaris, a novel planctomycete from sediments.</title>
        <authorList>
            <person name="Vitorino I.R."/>
            <person name="Lage O.M."/>
        </authorList>
    </citation>
    <scope>NUCLEOTIDE SEQUENCE</scope>
    <source>
        <strain evidence="2">ICT_H6.2</strain>
    </source>
</reference>
<keyword evidence="3" id="KW-1185">Reference proteome</keyword>
<feature type="domain" description="Metallo-beta-lactamase" evidence="1">
    <location>
        <begin position="45"/>
        <end position="236"/>
    </location>
</feature>
<evidence type="ECO:0000259" key="1">
    <source>
        <dbReference type="SMART" id="SM00849"/>
    </source>
</evidence>
<sequence>MPKSIATTDIRGEMILLGTGTSVGVPAIGCGCEVCTSKNPRNQRLRASAILGLPEGNLLVDTSPDLRMQLLREKIGLVHSVIYTHEHADHVFGLDDLRLMQFYLNGPVPLYCEELVERRIRQSFDYAFSKDESPSLVPQLEFHRIGLEPVEVLGTKVTPLRLHHGQAFEVLGLRFGNIAYCTDVNRIPPASMELLQGLDVLILDALRKTPSKTHFTIDQAVEVATELGARQTYFTHVAHELEYEATNATLPAGMELAYDGLRIPLS</sequence>